<sequence>MSREATAGDLLSPMVSEMVLESASEQSLEREPQQADDMVIADLVILAVPSNRLDQGRDGHSDAEPEQSSLELPDSQDESLENRLCSGEDHPEYFDQKRNGHSFAPAYRYVVGRNKNMESSEVLPDSSDLSERAGTPYEGDSWWLELGLIPPPPASLSQTVLPHQSERIVNRASPRLESPQQVEPPQYSFRLLKFLESRQHRSSTTILPSRRSIEGPTILINDPLTGNHEVISLRDLEGAAPEAVYEKAEKKDR</sequence>
<reference evidence="1" key="1">
    <citation type="submission" date="2022-12" db="EMBL/GenBank/DDBJ databases">
        <title>Genome Sequence of Lasiodiplodia mahajangana.</title>
        <authorList>
            <person name="Buettner E."/>
        </authorList>
    </citation>
    <scope>NUCLEOTIDE SEQUENCE</scope>
    <source>
        <strain evidence="1">VT137</strain>
    </source>
</reference>
<dbReference type="Proteomes" id="UP001153332">
    <property type="component" value="Unassembled WGS sequence"/>
</dbReference>
<evidence type="ECO:0000313" key="2">
    <source>
        <dbReference type="Proteomes" id="UP001153332"/>
    </source>
</evidence>
<dbReference type="EMBL" id="JAPUUL010000426">
    <property type="protein sequence ID" value="KAJ8130773.1"/>
    <property type="molecule type" value="Genomic_DNA"/>
</dbReference>
<keyword evidence="2" id="KW-1185">Reference proteome</keyword>
<protein>
    <submittedName>
        <fullName evidence="1">Uncharacterized protein</fullName>
    </submittedName>
</protein>
<comment type="caution">
    <text evidence="1">The sequence shown here is derived from an EMBL/GenBank/DDBJ whole genome shotgun (WGS) entry which is preliminary data.</text>
</comment>
<evidence type="ECO:0000313" key="1">
    <source>
        <dbReference type="EMBL" id="KAJ8130773.1"/>
    </source>
</evidence>
<gene>
    <name evidence="1" type="ORF">O1611_g2853</name>
</gene>
<proteinExistence type="predicted"/>
<accession>A0ACC2JTD8</accession>
<organism evidence="1 2">
    <name type="scientific">Lasiodiplodia mahajangana</name>
    <dbReference type="NCBI Taxonomy" id="1108764"/>
    <lineage>
        <taxon>Eukaryota</taxon>
        <taxon>Fungi</taxon>
        <taxon>Dikarya</taxon>
        <taxon>Ascomycota</taxon>
        <taxon>Pezizomycotina</taxon>
        <taxon>Dothideomycetes</taxon>
        <taxon>Dothideomycetes incertae sedis</taxon>
        <taxon>Botryosphaeriales</taxon>
        <taxon>Botryosphaeriaceae</taxon>
        <taxon>Lasiodiplodia</taxon>
    </lineage>
</organism>
<name>A0ACC2JTD8_9PEZI</name>